<proteinExistence type="predicted"/>
<dbReference type="AlphaFoldDB" id="A0A6L2MF12"/>
<accession>A0A6L2MF12</accession>
<dbReference type="EMBL" id="BKCJ010006521">
    <property type="protein sequence ID" value="GEU72586.1"/>
    <property type="molecule type" value="Genomic_DNA"/>
</dbReference>
<feature type="region of interest" description="Disordered" evidence="1">
    <location>
        <begin position="109"/>
        <end position="134"/>
    </location>
</feature>
<comment type="caution">
    <text evidence="2">The sequence shown here is derived from an EMBL/GenBank/DDBJ whole genome shotgun (WGS) entry which is preliminary data.</text>
</comment>
<evidence type="ECO:0000313" key="2">
    <source>
        <dbReference type="EMBL" id="GEU72586.1"/>
    </source>
</evidence>
<organism evidence="2">
    <name type="scientific">Tanacetum cinerariifolium</name>
    <name type="common">Dalmatian daisy</name>
    <name type="synonym">Chrysanthemum cinerariifolium</name>
    <dbReference type="NCBI Taxonomy" id="118510"/>
    <lineage>
        <taxon>Eukaryota</taxon>
        <taxon>Viridiplantae</taxon>
        <taxon>Streptophyta</taxon>
        <taxon>Embryophyta</taxon>
        <taxon>Tracheophyta</taxon>
        <taxon>Spermatophyta</taxon>
        <taxon>Magnoliopsida</taxon>
        <taxon>eudicotyledons</taxon>
        <taxon>Gunneridae</taxon>
        <taxon>Pentapetalae</taxon>
        <taxon>asterids</taxon>
        <taxon>campanulids</taxon>
        <taxon>Asterales</taxon>
        <taxon>Asteraceae</taxon>
        <taxon>Asteroideae</taxon>
        <taxon>Anthemideae</taxon>
        <taxon>Anthemidinae</taxon>
        <taxon>Tanacetum</taxon>
    </lineage>
</organism>
<dbReference type="GO" id="GO:0008270">
    <property type="term" value="F:zinc ion binding"/>
    <property type="evidence" value="ECO:0007669"/>
    <property type="project" value="InterPro"/>
</dbReference>
<feature type="compositionally biased region" description="Low complexity" evidence="1">
    <location>
        <begin position="124"/>
        <end position="134"/>
    </location>
</feature>
<gene>
    <name evidence="2" type="ORF">Tci_044564</name>
</gene>
<dbReference type="InterPro" id="IPR036875">
    <property type="entry name" value="Znf_CCHC_sf"/>
</dbReference>
<protein>
    <submittedName>
        <fullName evidence="2">Uncharacterized protein</fullName>
    </submittedName>
</protein>
<dbReference type="SUPFAM" id="SSF57756">
    <property type="entry name" value="Retrovirus zinc finger-like domains"/>
    <property type="match status" value="1"/>
</dbReference>
<name>A0A6L2MF12_TANCI</name>
<reference evidence="2" key="1">
    <citation type="journal article" date="2019" name="Sci. Rep.">
        <title>Draft genome of Tanacetum cinerariifolium, the natural source of mosquito coil.</title>
        <authorList>
            <person name="Yamashiro T."/>
            <person name="Shiraishi A."/>
            <person name="Satake H."/>
            <person name="Nakayama K."/>
        </authorList>
    </citation>
    <scope>NUCLEOTIDE SEQUENCE</scope>
</reference>
<sequence>MINYALWEVIENGATLPKTQVVKGVTTELKFNSIKDAKKLLEFVEKRFSRNAATNKTQKNLLKQQYKNFTAPSSEMLDQTFDRNKVDLDTMSMDDLYNNLKVYEPEVKGMSSSSSSTQNMAFVSSSNNNTSSTNEAVNTAHERWQMAMLTMRARRFLKKTRRKLTVNGNETISFDKSNVECYNFYKRGHFARECRALRNEDNKHKESLRSSMPVETSTSIALVLCDGLGGYDCSNQAKEGTNYALMDFSSSCSNSESLLNMQKGLGYENYNAVPPPYTVNFMPLTPDLSFTGFDEFVNKPVVENCKAKSSKEEPKVVRKNDDTLIIEEWVSDNEEDDVSHPKVEKKTVRPSILKIEFIKSKQQEKTT</sequence>
<dbReference type="GO" id="GO:0003676">
    <property type="term" value="F:nucleic acid binding"/>
    <property type="evidence" value="ECO:0007669"/>
    <property type="project" value="InterPro"/>
</dbReference>
<evidence type="ECO:0000256" key="1">
    <source>
        <dbReference type="SAM" id="MobiDB-lite"/>
    </source>
</evidence>